<evidence type="ECO:0000313" key="1">
    <source>
        <dbReference type="EMBL" id="KKN36927.1"/>
    </source>
</evidence>
<organism evidence="1">
    <name type="scientific">marine sediment metagenome</name>
    <dbReference type="NCBI Taxonomy" id="412755"/>
    <lineage>
        <taxon>unclassified sequences</taxon>
        <taxon>metagenomes</taxon>
        <taxon>ecological metagenomes</taxon>
    </lineage>
</organism>
<dbReference type="EMBL" id="LAZR01001932">
    <property type="protein sequence ID" value="KKN36927.1"/>
    <property type="molecule type" value="Genomic_DNA"/>
</dbReference>
<protein>
    <submittedName>
        <fullName evidence="1">Uncharacterized protein</fullName>
    </submittedName>
</protein>
<proteinExistence type="predicted"/>
<name>A0A0F9QIT8_9ZZZZ</name>
<dbReference type="AlphaFoldDB" id="A0A0F9QIT8"/>
<reference evidence="1" key="1">
    <citation type="journal article" date="2015" name="Nature">
        <title>Complex archaea that bridge the gap between prokaryotes and eukaryotes.</title>
        <authorList>
            <person name="Spang A."/>
            <person name="Saw J.H."/>
            <person name="Jorgensen S.L."/>
            <person name="Zaremba-Niedzwiedzka K."/>
            <person name="Martijn J."/>
            <person name="Lind A.E."/>
            <person name="van Eijk R."/>
            <person name="Schleper C."/>
            <person name="Guy L."/>
            <person name="Ettema T.J."/>
        </authorList>
    </citation>
    <scope>NUCLEOTIDE SEQUENCE</scope>
</reference>
<sequence length="58" mass="6678">MAGREQWSLQDQEAQVKRIHAIASTIVQLTGDPHLGIRSWWEQLSDAMKKMEAEMIAR</sequence>
<comment type="caution">
    <text evidence="1">The sequence shown here is derived from an EMBL/GenBank/DDBJ whole genome shotgun (WGS) entry which is preliminary data.</text>
</comment>
<accession>A0A0F9QIT8</accession>
<gene>
    <name evidence="1" type="ORF">LCGC14_0768500</name>
</gene>